<dbReference type="InterPro" id="IPR002711">
    <property type="entry name" value="HNH"/>
</dbReference>
<protein>
    <submittedName>
        <fullName evidence="2">Endonuclease</fullName>
    </submittedName>
</protein>
<evidence type="ECO:0000313" key="2">
    <source>
        <dbReference type="EMBL" id="QBQ74507.1"/>
    </source>
</evidence>
<feature type="domain" description="HNH" evidence="1">
    <location>
        <begin position="105"/>
        <end position="137"/>
    </location>
</feature>
<dbReference type="Pfam" id="PF01844">
    <property type="entry name" value="HNH"/>
    <property type="match status" value="1"/>
</dbReference>
<name>A0A482MKF6_9CAUD</name>
<keyword evidence="2" id="KW-0540">Nuclease</keyword>
<dbReference type="Proteomes" id="UP000301424">
    <property type="component" value="Segment"/>
</dbReference>
<reference evidence="2 3" key="1">
    <citation type="submission" date="2019-02" db="EMBL/GenBank/DDBJ databases">
        <title>Complete genome sequence of Burkholderia cenocepacia phage BcepSauron.</title>
        <authorList>
            <person name="Park K."/>
            <person name="Gonzalez C."/>
            <person name="Liu M."/>
            <person name="Gill J."/>
        </authorList>
    </citation>
    <scope>NUCLEOTIDE SEQUENCE [LARGE SCALE GENOMIC DNA]</scope>
</reference>
<keyword evidence="2" id="KW-0378">Hydrolase</keyword>
<dbReference type="GO" id="GO:0008270">
    <property type="term" value="F:zinc ion binding"/>
    <property type="evidence" value="ECO:0007669"/>
    <property type="project" value="InterPro"/>
</dbReference>
<sequence>MQISKISNRCGNYERIATLELGTGLRAIVADMKLREKERRTEVAPGLEVHTTSKRLRCFANHGTTCSSCGLEATHFAVERTATKKGSDGPFHMNMWGFRDGEEVIFTHDHTVSRANGGADAQHNMTTMCGPCNWEKGLRERV</sequence>
<dbReference type="GO" id="GO:0003676">
    <property type="term" value="F:nucleic acid binding"/>
    <property type="evidence" value="ECO:0007669"/>
    <property type="project" value="InterPro"/>
</dbReference>
<keyword evidence="2" id="KW-0255">Endonuclease</keyword>
<dbReference type="Gene3D" id="1.10.30.50">
    <property type="match status" value="1"/>
</dbReference>
<accession>A0A482MKF6</accession>
<keyword evidence="3" id="KW-1185">Reference proteome</keyword>
<proteinExistence type="predicted"/>
<evidence type="ECO:0000259" key="1">
    <source>
        <dbReference type="Pfam" id="PF01844"/>
    </source>
</evidence>
<dbReference type="GO" id="GO:0004519">
    <property type="term" value="F:endonuclease activity"/>
    <property type="evidence" value="ECO:0007669"/>
    <property type="project" value="UniProtKB-KW"/>
</dbReference>
<organism evidence="2 3">
    <name type="scientific">Burkholderia phage BcepSauron</name>
    <dbReference type="NCBI Taxonomy" id="2530033"/>
    <lineage>
        <taxon>Viruses</taxon>
        <taxon>Duplodnaviria</taxon>
        <taxon>Heunggongvirae</taxon>
        <taxon>Uroviricota</taxon>
        <taxon>Caudoviricetes</taxon>
        <taxon>Sarumanvirus</taxon>
        <taxon>Sarumanvirus bcepsauron</taxon>
    </lineage>
</organism>
<dbReference type="EMBL" id="MK552141">
    <property type="protein sequence ID" value="QBQ74507.1"/>
    <property type="molecule type" value="Genomic_DNA"/>
</dbReference>
<evidence type="ECO:0000313" key="3">
    <source>
        <dbReference type="Proteomes" id="UP000301424"/>
    </source>
</evidence>
<gene>
    <name evidence="2" type="ORF">BcepSauron_127</name>
</gene>